<dbReference type="InterPro" id="IPR004341">
    <property type="entry name" value="CAT_RNA-bd_dom"/>
</dbReference>
<evidence type="ECO:0000313" key="3">
    <source>
        <dbReference type="EMBL" id="NOH16582.1"/>
    </source>
</evidence>
<evidence type="ECO:0000313" key="5">
    <source>
        <dbReference type="Proteomes" id="UP000250223"/>
    </source>
</evidence>
<dbReference type="EMBL" id="UAWC01000007">
    <property type="protein sequence ID" value="SQB34354.1"/>
    <property type="molecule type" value="Genomic_DNA"/>
</dbReference>
<dbReference type="Proteomes" id="UP000250223">
    <property type="component" value="Unassembled WGS sequence"/>
</dbReference>
<proteinExistence type="predicted"/>
<dbReference type="GO" id="GO:0006355">
    <property type="term" value="P:regulation of DNA-templated transcription"/>
    <property type="evidence" value="ECO:0007669"/>
    <property type="project" value="InterPro"/>
</dbReference>
<keyword evidence="1" id="KW-0677">Repeat</keyword>
<feature type="domain" description="PRD" evidence="2">
    <location>
        <begin position="67"/>
        <end position="172"/>
    </location>
</feature>
<dbReference type="SMART" id="SM01061">
    <property type="entry name" value="CAT_RBD"/>
    <property type="match status" value="1"/>
</dbReference>
<dbReference type="RefSeq" id="WP_096636268.1">
    <property type="nucleotide sequence ID" value="NZ_CP173238.1"/>
</dbReference>
<dbReference type="EMBL" id="JABFIF010000019">
    <property type="protein sequence ID" value="NOH16582.1"/>
    <property type="molecule type" value="Genomic_DNA"/>
</dbReference>
<dbReference type="GO" id="GO:0003723">
    <property type="term" value="F:RNA binding"/>
    <property type="evidence" value="ECO:0007669"/>
    <property type="project" value="InterPro"/>
</dbReference>
<evidence type="ECO:0000259" key="2">
    <source>
        <dbReference type="PROSITE" id="PS51372"/>
    </source>
</evidence>
<dbReference type="SUPFAM" id="SSF63520">
    <property type="entry name" value="PTS-regulatory domain, PRD"/>
    <property type="match status" value="2"/>
</dbReference>
<dbReference type="PANTHER" id="PTHR30185:SF16">
    <property type="entry name" value="PROTEIN GLCT"/>
    <property type="match status" value="1"/>
</dbReference>
<dbReference type="InterPro" id="IPR050661">
    <property type="entry name" value="BglG_antiterminators"/>
</dbReference>
<dbReference type="PROSITE" id="PS51372">
    <property type="entry name" value="PRD_2"/>
    <property type="match status" value="2"/>
</dbReference>
<reference evidence="4 5" key="1">
    <citation type="submission" date="2018-06" db="EMBL/GenBank/DDBJ databases">
        <authorList>
            <consortium name="Pathogen Informatics"/>
            <person name="Doyle S."/>
        </authorList>
    </citation>
    <scope>NUCLEOTIDE SEQUENCE [LARGE SCALE GENOMIC DNA]</scope>
    <source>
        <strain evidence="4 5">NCTC13028</strain>
    </source>
</reference>
<dbReference type="AlphaFoldDB" id="A0A2X2W1C5"/>
<accession>A0A2X2W1C5</accession>
<dbReference type="Gene3D" id="1.10.1790.10">
    <property type="entry name" value="PRD domain"/>
    <property type="match status" value="2"/>
</dbReference>
<reference evidence="3 6" key="2">
    <citation type="submission" date="2020-05" db="EMBL/GenBank/DDBJ databases">
        <title>Draft genome sequence of Clostridium cochlearium strain AGROS13 isolated from a sheep dairy farm in New Zealand.</title>
        <authorList>
            <person name="Gupta T.B."/>
            <person name="Jauregui R."/>
            <person name="Risson A.N."/>
            <person name="Brightwell G."/>
            <person name="Maclean P."/>
        </authorList>
    </citation>
    <scope>NUCLEOTIDE SEQUENCE [LARGE SCALE GENOMIC DNA]</scope>
    <source>
        <strain evidence="3 6">AGROS13</strain>
    </source>
</reference>
<evidence type="ECO:0000313" key="4">
    <source>
        <dbReference type="EMBL" id="SQB34354.1"/>
    </source>
</evidence>
<evidence type="ECO:0000256" key="1">
    <source>
        <dbReference type="ARBA" id="ARBA00022737"/>
    </source>
</evidence>
<dbReference type="InterPro" id="IPR036650">
    <property type="entry name" value="CAT_RNA-bd_dom_sf"/>
</dbReference>
<sequence length="275" mass="31670">MECYILTKVLNNNVVIARRHKKQYVLTGKGIGFNYSKGEKIPNDKVENVFVKQENAIGDNYDKILNTVEKSIIGISEEVISFWEKVLNVKLNEAIHVSLPDHISFAIKRLKEGIDIKNPFLSEFIVLYPKEYEAARKALEMINTRLKVHLPKDEIGFLCLHIKAASSNENLGNSIKYAEKIGEVMNFIFLILKKEIDKDSLQYARTLTHINFMIQRVKEGKTVKNYLLDSIKKELYNEYNIAIKVALKIENLFNISVPEDEIGYIALHLSRLKNI</sequence>
<gene>
    <name evidence="4" type="primary">sacY</name>
    <name evidence="3" type="ORF">HMJ28_09320</name>
    <name evidence="4" type="ORF">NCTC13028_01257</name>
</gene>
<dbReference type="InterPro" id="IPR011608">
    <property type="entry name" value="PRD"/>
</dbReference>
<dbReference type="Proteomes" id="UP000528432">
    <property type="component" value="Unassembled WGS sequence"/>
</dbReference>
<dbReference type="Gene3D" id="2.30.24.10">
    <property type="entry name" value="CAT RNA-binding domain"/>
    <property type="match status" value="1"/>
</dbReference>
<dbReference type="InterPro" id="IPR036634">
    <property type="entry name" value="PRD_sf"/>
</dbReference>
<dbReference type="PANTHER" id="PTHR30185">
    <property type="entry name" value="CRYPTIC BETA-GLUCOSIDE BGL OPERON ANTITERMINATOR"/>
    <property type="match status" value="1"/>
</dbReference>
<evidence type="ECO:0000313" key="6">
    <source>
        <dbReference type="Proteomes" id="UP000528432"/>
    </source>
</evidence>
<name>A0A2X2W1C5_CLOCO</name>
<dbReference type="SUPFAM" id="SSF50151">
    <property type="entry name" value="SacY-like RNA-binding domain"/>
    <property type="match status" value="1"/>
</dbReference>
<protein>
    <submittedName>
        <fullName evidence="3">PRD domain-containing protein</fullName>
    </submittedName>
    <submittedName>
        <fullName evidence="4">Transcriptional antiterminator, BglG family</fullName>
    </submittedName>
</protein>
<feature type="domain" description="PRD" evidence="2">
    <location>
        <begin position="173"/>
        <end position="275"/>
    </location>
</feature>
<dbReference type="Pfam" id="PF03123">
    <property type="entry name" value="CAT_RBD"/>
    <property type="match status" value="1"/>
</dbReference>
<organism evidence="4 5">
    <name type="scientific">Clostridium cochlearium</name>
    <dbReference type="NCBI Taxonomy" id="1494"/>
    <lineage>
        <taxon>Bacteria</taxon>
        <taxon>Bacillati</taxon>
        <taxon>Bacillota</taxon>
        <taxon>Clostridia</taxon>
        <taxon>Eubacteriales</taxon>
        <taxon>Clostridiaceae</taxon>
        <taxon>Clostridium</taxon>
    </lineage>
</organism>
<dbReference type="Pfam" id="PF00874">
    <property type="entry name" value="PRD"/>
    <property type="match status" value="2"/>
</dbReference>